<name>A0ABY2WVQ3_9RHOB</name>
<evidence type="ECO:0000256" key="4">
    <source>
        <dbReference type="ARBA" id="ARBA00023288"/>
    </source>
</evidence>
<evidence type="ECO:0000256" key="3">
    <source>
        <dbReference type="ARBA" id="ARBA00015281"/>
    </source>
</evidence>
<sequence>MNSKLILTTIAAAGLLAACEPAPTPQAQAARQHEIACLSGTVGGALIGGVIGNQFGGGSGRAALTAVGAGLGAAGGNRYSC</sequence>
<organism evidence="6 7">
    <name type="scientific">Ruegeria sediminis</name>
    <dbReference type="NCBI Taxonomy" id="2583820"/>
    <lineage>
        <taxon>Bacteria</taxon>
        <taxon>Pseudomonadati</taxon>
        <taxon>Pseudomonadota</taxon>
        <taxon>Alphaproteobacteria</taxon>
        <taxon>Rhodobacterales</taxon>
        <taxon>Roseobacteraceae</taxon>
        <taxon>Ruegeria</taxon>
    </lineage>
</organism>
<dbReference type="EMBL" id="VCPD01000004">
    <property type="protein sequence ID" value="TMV06838.1"/>
    <property type="molecule type" value="Genomic_DNA"/>
</dbReference>
<evidence type="ECO:0000259" key="5">
    <source>
        <dbReference type="Pfam" id="PF05433"/>
    </source>
</evidence>
<evidence type="ECO:0000313" key="6">
    <source>
        <dbReference type="EMBL" id="TMV06838.1"/>
    </source>
</evidence>
<reference evidence="6 7" key="1">
    <citation type="submission" date="2019-05" db="EMBL/GenBank/DDBJ databases">
        <title>Ruegeria sp. nov., isolated from tidal flat.</title>
        <authorList>
            <person name="Kim W."/>
        </authorList>
    </citation>
    <scope>NUCLEOTIDE SEQUENCE [LARGE SCALE GENOMIC DNA]</scope>
    <source>
        <strain evidence="6 7">CAU 1488</strain>
    </source>
</reference>
<keyword evidence="7" id="KW-1185">Reference proteome</keyword>
<proteinExistence type="inferred from homology"/>
<feature type="domain" description="Glycine zipper 2TM" evidence="5">
    <location>
        <begin position="40"/>
        <end position="78"/>
    </location>
</feature>
<keyword evidence="4" id="KW-0449">Lipoprotein</keyword>
<comment type="caution">
    <text evidence="6">The sequence shown here is derived from an EMBL/GenBank/DDBJ whole genome shotgun (WGS) entry which is preliminary data.</text>
</comment>
<dbReference type="Pfam" id="PF05433">
    <property type="entry name" value="Rick_17kDa_Anti"/>
    <property type="match status" value="1"/>
</dbReference>
<comment type="subcellular location">
    <subcellularLocation>
        <location evidence="1">Cell outer membrane</location>
        <topology evidence="1">Lipid-anchor</topology>
    </subcellularLocation>
</comment>
<gene>
    <name evidence="6" type="ORF">FGK63_12000</name>
</gene>
<evidence type="ECO:0000256" key="1">
    <source>
        <dbReference type="ARBA" id="ARBA00004459"/>
    </source>
</evidence>
<dbReference type="Proteomes" id="UP001193035">
    <property type="component" value="Unassembled WGS sequence"/>
</dbReference>
<protein>
    <recommendedName>
        <fullName evidence="3">17 kDa surface antigen</fullName>
    </recommendedName>
</protein>
<dbReference type="PROSITE" id="PS51257">
    <property type="entry name" value="PROKAR_LIPOPROTEIN"/>
    <property type="match status" value="1"/>
</dbReference>
<comment type="similarity">
    <text evidence="2">Belongs to the rickettsiale 17 kDa surface antigen family.</text>
</comment>
<dbReference type="RefSeq" id="WP_138842517.1">
    <property type="nucleotide sequence ID" value="NZ_VCPD01000004.1"/>
</dbReference>
<evidence type="ECO:0000313" key="7">
    <source>
        <dbReference type="Proteomes" id="UP001193035"/>
    </source>
</evidence>
<dbReference type="InterPro" id="IPR008816">
    <property type="entry name" value="Gly_zipper_2TM_dom"/>
</dbReference>
<accession>A0ABY2WVQ3</accession>
<evidence type="ECO:0000256" key="2">
    <source>
        <dbReference type="ARBA" id="ARBA00008681"/>
    </source>
</evidence>